<dbReference type="Pfam" id="PF08167">
    <property type="entry name" value="RIX1"/>
    <property type="match status" value="1"/>
</dbReference>
<dbReference type="GeneID" id="8295723"/>
<dbReference type="PANTHER" id="PTHR34105">
    <property type="entry name" value="PROLINE-, GLUTAMIC ACID- AND LEUCINE-RICH PROTEIN 1"/>
    <property type="match status" value="1"/>
</dbReference>
<gene>
    <name evidence="8" type="ordered locus">KLTH0D17644g</name>
</gene>
<evidence type="ECO:0000313" key="8">
    <source>
        <dbReference type="EMBL" id="CAR23035.1"/>
    </source>
</evidence>
<feature type="region of interest" description="Disordered" evidence="6">
    <location>
        <begin position="480"/>
        <end position="503"/>
    </location>
</feature>
<dbReference type="GO" id="GO:0005634">
    <property type="term" value="C:nucleus"/>
    <property type="evidence" value="ECO:0007669"/>
    <property type="project" value="UniProtKB-SubCell"/>
</dbReference>
<evidence type="ECO:0000259" key="7">
    <source>
        <dbReference type="Pfam" id="PF08167"/>
    </source>
</evidence>
<evidence type="ECO:0000256" key="2">
    <source>
        <dbReference type="ARBA" id="ARBA00004123"/>
    </source>
</evidence>
<evidence type="ECO:0000256" key="4">
    <source>
        <dbReference type="ARBA" id="ARBA00021502"/>
    </source>
</evidence>
<dbReference type="STRING" id="559295.C5DFT0"/>
<dbReference type="GO" id="GO:0006364">
    <property type="term" value="P:rRNA processing"/>
    <property type="evidence" value="ECO:0007669"/>
    <property type="project" value="TreeGrafter"/>
</dbReference>
<feature type="region of interest" description="Disordered" evidence="6">
    <location>
        <begin position="737"/>
        <end position="764"/>
    </location>
</feature>
<organism evidence="8 9">
    <name type="scientific">Lachancea thermotolerans (strain ATCC 56472 / CBS 6340 / NRRL Y-8284)</name>
    <name type="common">Yeast</name>
    <name type="synonym">Kluyveromyces thermotolerans</name>
    <dbReference type="NCBI Taxonomy" id="559295"/>
    <lineage>
        <taxon>Eukaryota</taxon>
        <taxon>Fungi</taxon>
        <taxon>Dikarya</taxon>
        <taxon>Ascomycota</taxon>
        <taxon>Saccharomycotina</taxon>
        <taxon>Saccharomycetes</taxon>
        <taxon>Saccharomycetales</taxon>
        <taxon>Saccharomycetaceae</taxon>
        <taxon>Lachancea</taxon>
    </lineage>
</organism>
<name>C5DFT0_LACTC</name>
<dbReference type="PANTHER" id="PTHR34105:SF1">
    <property type="entry name" value="PROLINE-, GLUTAMIC ACID- AND LEUCINE-RICH PROTEIN 1"/>
    <property type="match status" value="1"/>
</dbReference>
<sequence length="764" mass="85872">MTSEPIPLSKLSKSLEECSGYDFQVLLRTLTSSKYVDDKLLKSDLAVFVAKVLKLLRSGEDYHVWKACHLINVLCSYNPVVLCSQAGEFLTLTFNKLEQKASYYRTTITSSHGRTLLACLVRTVGLLIDLVRGKPALTREVLTPRLSVIISTLVNLSQFEPKMCLSILRKLLLRNTTTFRPHANKFKMVLTNLLSKDYFHFDSATRKLIAQNFALLNLAKFSSAAKDETKSHHNTYQDDQWRKGLMSVLYSFKPVISLCGEILDFSADPDMQKLLQGLPAPRNGSPEEIFSPLEIDLNKPITLWAIAKRLNILSDLTIAFISQPTHFQLRIPLRGIIQISEAVLSLTTNYLPLQRTLRRDTELTSTVDALLPCLQMCGISLLRVTSQYYGKCTFPYTSNILSSLELFVPLKKGTTSVDFDRVRSLEGEMFELIKVADYYARQLGLSLGETTLFAKLVDTSMYLVKDTVLLNQLYGEHNAGAQKHSNKAKKANKQSKGSMSDMYSHPQEFTSVRTLKDFDALNDFLVSVVSRFKLSSVQQIQISKFCISNSVKLSKERGQLPHSFVRLLRALVLHPGYDRISILPIAVTLLKKQGDDVFALFCNPRLPFGAVQRTSEALNTYQGNLSSTAHEEDAGQFSGLSETPPKEDEFEQEAVSSRGNQVQNIKDHSSLYYESTMNGNVKRLISEEPEKVFKKRALATVMHNGAQQQETLTTVEKAETEVASIPVEFIQEKETTVKVDEDQESGGESEFEIPEINVSEDDED</sequence>
<feature type="domain" description="Pre-rRNA-processing protein RIX1 N-terminal" evidence="7">
    <location>
        <begin position="7"/>
        <end position="200"/>
    </location>
</feature>
<dbReference type="SUPFAM" id="SSF48371">
    <property type="entry name" value="ARM repeat"/>
    <property type="match status" value="1"/>
</dbReference>
<dbReference type="AlphaFoldDB" id="C5DFT0"/>
<dbReference type="OrthoDB" id="20900at2759"/>
<dbReference type="InterPro" id="IPR012583">
    <property type="entry name" value="RIX1_N"/>
</dbReference>
<evidence type="ECO:0000313" key="9">
    <source>
        <dbReference type="Proteomes" id="UP000002036"/>
    </source>
</evidence>
<dbReference type="FunCoup" id="C5DFT0">
    <property type="interactions" value="358"/>
</dbReference>
<keyword evidence="9" id="KW-1185">Reference proteome</keyword>
<comment type="function">
    <text evidence="1">Component of the RIX1 complex required for processing of ITS2 sequences from 35S pre-rRNA and the nucleoplasmic transit of the pre-60S ribosomal subunits. Regulates pre-60S association of the critical remodeling factor MDN1.</text>
</comment>
<dbReference type="InterPro" id="IPR016024">
    <property type="entry name" value="ARM-type_fold"/>
</dbReference>
<protein>
    <recommendedName>
        <fullName evidence="4">Pre-rRNA-processing protein RIX1</fullName>
    </recommendedName>
</protein>
<dbReference type="eggNOG" id="ENOG502R65X">
    <property type="taxonomic scope" value="Eukaryota"/>
</dbReference>
<dbReference type="EMBL" id="CU928168">
    <property type="protein sequence ID" value="CAR23035.1"/>
    <property type="molecule type" value="Genomic_DNA"/>
</dbReference>
<accession>C5DFT0</accession>
<evidence type="ECO:0000256" key="3">
    <source>
        <dbReference type="ARBA" id="ARBA00010511"/>
    </source>
</evidence>
<proteinExistence type="inferred from homology"/>
<reference evidence="8 9" key="1">
    <citation type="journal article" date="2009" name="Genome Res.">
        <title>Comparative genomics of protoploid Saccharomycetaceae.</title>
        <authorList>
            <consortium name="The Genolevures Consortium"/>
            <person name="Souciet J.-L."/>
            <person name="Dujon B."/>
            <person name="Gaillardin C."/>
            <person name="Johnston M."/>
            <person name="Baret P.V."/>
            <person name="Cliften P."/>
            <person name="Sherman D.J."/>
            <person name="Weissenbach J."/>
            <person name="Westhof E."/>
            <person name="Wincker P."/>
            <person name="Jubin C."/>
            <person name="Poulain J."/>
            <person name="Barbe V."/>
            <person name="Segurens B."/>
            <person name="Artiguenave F."/>
            <person name="Anthouard V."/>
            <person name="Vacherie B."/>
            <person name="Val M.-E."/>
            <person name="Fulton R.S."/>
            <person name="Minx P."/>
            <person name="Wilson R."/>
            <person name="Durrens P."/>
            <person name="Jean G."/>
            <person name="Marck C."/>
            <person name="Martin T."/>
            <person name="Nikolski M."/>
            <person name="Rolland T."/>
            <person name="Seret M.-L."/>
            <person name="Casaregola S."/>
            <person name="Despons L."/>
            <person name="Fairhead C."/>
            <person name="Fischer G."/>
            <person name="Lafontaine I."/>
            <person name="Leh V."/>
            <person name="Lemaire M."/>
            <person name="de Montigny J."/>
            <person name="Neuveglise C."/>
            <person name="Thierry A."/>
            <person name="Blanc-Lenfle I."/>
            <person name="Bleykasten C."/>
            <person name="Diffels J."/>
            <person name="Fritsch E."/>
            <person name="Frangeul L."/>
            <person name="Goeffon A."/>
            <person name="Jauniaux N."/>
            <person name="Kachouri-Lafond R."/>
            <person name="Payen C."/>
            <person name="Potier S."/>
            <person name="Pribylova L."/>
            <person name="Ozanne C."/>
            <person name="Richard G.-F."/>
            <person name="Sacerdot C."/>
            <person name="Straub M.-L."/>
            <person name="Talla E."/>
        </authorList>
    </citation>
    <scope>NUCLEOTIDE SEQUENCE [LARGE SCALE GENOMIC DNA]</scope>
    <source>
        <strain evidence="9">ATCC 56472 / CBS 6340 / NRRL Y-8284</strain>
    </source>
</reference>
<evidence type="ECO:0000256" key="6">
    <source>
        <dbReference type="SAM" id="MobiDB-lite"/>
    </source>
</evidence>
<dbReference type="RefSeq" id="XP_002553473.1">
    <property type="nucleotide sequence ID" value="XM_002553427.1"/>
</dbReference>
<dbReference type="InParanoid" id="C5DFT0"/>
<keyword evidence="5" id="KW-0539">Nucleus</keyword>
<evidence type="ECO:0000256" key="5">
    <source>
        <dbReference type="ARBA" id="ARBA00023242"/>
    </source>
</evidence>
<comment type="similarity">
    <text evidence="3">Belongs to the RIX1/PELP1 family.</text>
</comment>
<dbReference type="HOGENOM" id="CLU_020084_0_0_1"/>
<comment type="subcellular location">
    <subcellularLocation>
        <location evidence="2">Nucleus</location>
    </subcellularLocation>
</comment>
<dbReference type="OMA" id="WCGINLI"/>
<feature type="compositionally biased region" description="Basic residues" evidence="6">
    <location>
        <begin position="484"/>
        <end position="493"/>
    </location>
</feature>
<feature type="compositionally biased region" description="Acidic residues" evidence="6">
    <location>
        <begin position="741"/>
        <end position="764"/>
    </location>
</feature>
<evidence type="ECO:0000256" key="1">
    <source>
        <dbReference type="ARBA" id="ARBA00003770"/>
    </source>
</evidence>
<dbReference type="Proteomes" id="UP000002036">
    <property type="component" value="Chromosome D"/>
</dbReference>
<dbReference type="KEGG" id="lth:KLTH0D17644g"/>